<dbReference type="InterPro" id="IPR011060">
    <property type="entry name" value="RibuloseP-bd_barrel"/>
</dbReference>
<evidence type="ECO:0000256" key="2">
    <source>
        <dbReference type="ARBA" id="ARBA00023235"/>
    </source>
</evidence>
<reference evidence="4" key="1">
    <citation type="submission" date="2017-09" db="EMBL/GenBank/DDBJ databases">
        <title>Depth-based differentiation of microbial function through sediment-hosted aquifers and enrichment of novel symbionts in the deep terrestrial subsurface.</title>
        <authorList>
            <person name="Probst A.J."/>
            <person name="Ladd B."/>
            <person name="Jarett J.K."/>
            <person name="Geller-Mcgrath D.E."/>
            <person name="Sieber C.M.K."/>
            <person name="Emerson J.B."/>
            <person name="Anantharaman K."/>
            <person name="Thomas B.C."/>
            <person name="Malmstrom R."/>
            <person name="Stieglmeier M."/>
            <person name="Klingl A."/>
            <person name="Woyke T."/>
            <person name="Ryan C.M."/>
            <person name="Banfield J.F."/>
        </authorList>
    </citation>
    <scope>NUCLEOTIDE SEQUENCE [LARGE SCALE GENOMIC DNA]</scope>
</reference>
<evidence type="ECO:0000313" key="3">
    <source>
        <dbReference type="EMBL" id="PJE62983.1"/>
    </source>
</evidence>
<dbReference type="InterPro" id="IPR000056">
    <property type="entry name" value="Ribul_P_3_epim-like"/>
</dbReference>
<dbReference type="Gene3D" id="3.20.20.70">
    <property type="entry name" value="Aldolase class I"/>
    <property type="match status" value="1"/>
</dbReference>
<sequence length="220" mass="24947">MNTRMEIVPAVLATTEQQFRKQCNTLLPLSSRVQIDIADGQFVPNTTVSAEYIIKYLKNNGSLFQKHTVDFHLMVQDWETVQKTIVTIQNDVALGLILIHKRVWLTSREPKHYHCIVYNPDEDIDFTLTNKFNAVQIMTVLPGKQGNQFLPKNLSKIKQLKDGGFQGKILLDGGINSETLSIVLSQQYLPDIVAVGSYLTTAHDPQTRFARLEKIIHSNI</sequence>
<dbReference type="Pfam" id="PF00834">
    <property type="entry name" value="Ribul_P_3_epim"/>
    <property type="match status" value="1"/>
</dbReference>
<keyword evidence="1" id="KW-0479">Metal-binding</keyword>
<evidence type="ECO:0000313" key="4">
    <source>
        <dbReference type="Proteomes" id="UP000229554"/>
    </source>
</evidence>
<dbReference type="SUPFAM" id="SSF51366">
    <property type="entry name" value="Ribulose-phoshate binding barrel"/>
    <property type="match status" value="1"/>
</dbReference>
<dbReference type="Proteomes" id="UP000229554">
    <property type="component" value="Unassembled WGS sequence"/>
</dbReference>
<evidence type="ECO:0008006" key="5">
    <source>
        <dbReference type="Google" id="ProtNLM"/>
    </source>
</evidence>
<dbReference type="GO" id="GO:0005975">
    <property type="term" value="P:carbohydrate metabolic process"/>
    <property type="evidence" value="ECO:0007669"/>
    <property type="project" value="InterPro"/>
</dbReference>
<evidence type="ECO:0000256" key="1">
    <source>
        <dbReference type="ARBA" id="ARBA00022723"/>
    </source>
</evidence>
<dbReference type="InterPro" id="IPR013785">
    <property type="entry name" value="Aldolase_TIM"/>
</dbReference>
<dbReference type="EMBL" id="PFED01000086">
    <property type="protein sequence ID" value="PJE62983.1"/>
    <property type="molecule type" value="Genomic_DNA"/>
</dbReference>
<dbReference type="PANTHER" id="PTHR11749">
    <property type="entry name" value="RIBULOSE-5-PHOSPHATE-3-EPIMERASE"/>
    <property type="match status" value="1"/>
</dbReference>
<proteinExistence type="predicted"/>
<gene>
    <name evidence="3" type="ORF">COU88_02015</name>
</gene>
<name>A0A2M8KSU7_9BACT</name>
<comment type="caution">
    <text evidence="3">The sequence shown here is derived from an EMBL/GenBank/DDBJ whole genome shotgun (WGS) entry which is preliminary data.</text>
</comment>
<dbReference type="GO" id="GO:0016857">
    <property type="term" value="F:racemase and epimerase activity, acting on carbohydrates and derivatives"/>
    <property type="evidence" value="ECO:0007669"/>
    <property type="project" value="InterPro"/>
</dbReference>
<dbReference type="AlphaFoldDB" id="A0A2M8KSU7"/>
<keyword evidence="2" id="KW-0413">Isomerase</keyword>
<protein>
    <recommendedName>
        <fullName evidence="5">Ribulose-phosphate 3-epimerase</fullName>
    </recommendedName>
</protein>
<accession>A0A2M8KSU7</accession>
<organism evidence="3 4">
    <name type="scientific">Candidatus Roizmanbacteria bacterium CG10_big_fil_rev_8_21_14_0_10_39_6</name>
    <dbReference type="NCBI Taxonomy" id="1974853"/>
    <lineage>
        <taxon>Bacteria</taxon>
        <taxon>Candidatus Roizmaniibacteriota</taxon>
    </lineage>
</organism>
<dbReference type="GO" id="GO:0046872">
    <property type="term" value="F:metal ion binding"/>
    <property type="evidence" value="ECO:0007669"/>
    <property type="project" value="UniProtKB-KW"/>
</dbReference>